<proteinExistence type="predicted"/>
<sequence>MVEACNDAPRWGYARRIRDGVEKQFRNYLLGIGWSKGWSELRRKKVRAINKDFDGDEGF</sequence>
<reference evidence="1 2" key="1">
    <citation type="submission" date="2023-03" db="EMBL/GenBank/DDBJ databases">
        <title>WGS of Gossypium arboreum.</title>
        <authorList>
            <person name="Yu D."/>
        </authorList>
    </citation>
    <scope>NUCLEOTIDE SEQUENCE [LARGE SCALE GENOMIC DNA]</scope>
    <source>
        <tissue evidence="1">Leaf</tissue>
    </source>
</reference>
<name>A0ABR0MZ86_GOSAR</name>
<accession>A0ABR0MZ86</accession>
<gene>
    <name evidence="1" type="ORF">PVK06_038105</name>
</gene>
<organism evidence="1 2">
    <name type="scientific">Gossypium arboreum</name>
    <name type="common">Tree cotton</name>
    <name type="synonym">Gossypium nanking</name>
    <dbReference type="NCBI Taxonomy" id="29729"/>
    <lineage>
        <taxon>Eukaryota</taxon>
        <taxon>Viridiplantae</taxon>
        <taxon>Streptophyta</taxon>
        <taxon>Embryophyta</taxon>
        <taxon>Tracheophyta</taxon>
        <taxon>Spermatophyta</taxon>
        <taxon>Magnoliopsida</taxon>
        <taxon>eudicotyledons</taxon>
        <taxon>Gunneridae</taxon>
        <taxon>Pentapetalae</taxon>
        <taxon>rosids</taxon>
        <taxon>malvids</taxon>
        <taxon>Malvales</taxon>
        <taxon>Malvaceae</taxon>
        <taxon>Malvoideae</taxon>
        <taxon>Gossypium</taxon>
    </lineage>
</organism>
<evidence type="ECO:0000313" key="2">
    <source>
        <dbReference type="Proteomes" id="UP001358586"/>
    </source>
</evidence>
<keyword evidence="2" id="KW-1185">Reference proteome</keyword>
<comment type="caution">
    <text evidence="1">The sequence shown here is derived from an EMBL/GenBank/DDBJ whole genome shotgun (WGS) entry which is preliminary data.</text>
</comment>
<dbReference type="EMBL" id="JARKNE010000011">
    <property type="protein sequence ID" value="KAK5783596.1"/>
    <property type="molecule type" value="Genomic_DNA"/>
</dbReference>
<protein>
    <submittedName>
        <fullName evidence="1">Uncharacterized protein</fullName>
    </submittedName>
</protein>
<dbReference type="Proteomes" id="UP001358586">
    <property type="component" value="Chromosome 11"/>
</dbReference>
<evidence type="ECO:0000313" key="1">
    <source>
        <dbReference type="EMBL" id="KAK5783596.1"/>
    </source>
</evidence>